<evidence type="ECO:0008006" key="2">
    <source>
        <dbReference type="Google" id="ProtNLM"/>
    </source>
</evidence>
<dbReference type="EMBL" id="UINC01185190">
    <property type="protein sequence ID" value="SVD96769.1"/>
    <property type="molecule type" value="Genomic_DNA"/>
</dbReference>
<reference evidence="1" key="1">
    <citation type="submission" date="2018-05" db="EMBL/GenBank/DDBJ databases">
        <authorList>
            <person name="Lanie J.A."/>
            <person name="Ng W.-L."/>
            <person name="Kazmierczak K.M."/>
            <person name="Andrzejewski T.M."/>
            <person name="Davidsen T.M."/>
            <person name="Wayne K.J."/>
            <person name="Tettelin H."/>
            <person name="Glass J.I."/>
            <person name="Rusch D."/>
            <person name="Podicherti R."/>
            <person name="Tsui H.-C.T."/>
            <person name="Winkler M.E."/>
        </authorList>
    </citation>
    <scope>NUCLEOTIDE SEQUENCE</scope>
</reference>
<sequence length="94" mass="10594">DWVRGKCAYKMLLYASCGIPVVASPFGESKKILDNHDIGLAPLDADDWFSAIETLITDHGLRSKYGIQGRRYVLENKSLKVWTKNISNLILNKL</sequence>
<protein>
    <recommendedName>
        <fullName evidence="2">Glycosyl transferase family 1 domain-containing protein</fullName>
    </recommendedName>
</protein>
<accession>A0A382ZNE9</accession>
<name>A0A382ZNE9_9ZZZZ</name>
<dbReference type="SUPFAM" id="SSF53756">
    <property type="entry name" value="UDP-Glycosyltransferase/glycogen phosphorylase"/>
    <property type="match status" value="1"/>
</dbReference>
<organism evidence="1">
    <name type="scientific">marine metagenome</name>
    <dbReference type="NCBI Taxonomy" id="408172"/>
    <lineage>
        <taxon>unclassified sequences</taxon>
        <taxon>metagenomes</taxon>
        <taxon>ecological metagenomes</taxon>
    </lineage>
</organism>
<proteinExistence type="predicted"/>
<dbReference type="Gene3D" id="3.40.50.2000">
    <property type="entry name" value="Glycogen Phosphorylase B"/>
    <property type="match status" value="1"/>
</dbReference>
<gene>
    <name evidence="1" type="ORF">METZ01_LOCUS449623</name>
</gene>
<evidence type="ECO:0000313" key="1">
    <source>
        <dbReference type="EMBL" id="SVD96769.1"/>
    </source>
</evidence>
<feature type="non-terminal residue" evidence="1">
    <location>
        <position position="1"/>
    </location>
</feature>
<dbReference type="AlphaFoldDB" id="A0A382ZNE9"/>